<dbReference type="RefSeq" id="WP_148622460.1">
    <property type="nucleotide sequence ID" value="NZ_SDGZ01000013.1"/>
</dbReference>
<name>A0A6C2C794_9LACO</name>
<dbReference type="AlphaFoldDB" id="A0A6C2C794"/>
<dbReference type="Pfam" id="PF13262">
    <property type="entry name" value="DUF4054"/>
    <property type="match status" value="1"/>
</dbReference>
<reference evidence="1 2" key="1">
    <citation type="submission" date="2019-01" db="EMBL/GenBank/DDBJ databases">
        <title>Weissella sp. nov., a novel lactic acid bacterium isolated from animal feces.</title>
        <authorList>
            <person name="Wang L.-T."/>
        </authorList>
    </citation>
    <scope>NUCLEOTIDE SEQUENCE [LARGE SCALE GENOMIC DNA]</scope>
    <source>
        <strain evidence="1 2">8H-2</strain>
    </source>
</reference>
<dbReference type="EMBL" id="SDGZ01000013">
    <property type="protein sequence ID" value="TYC49901.1"/>
    <property type="molecule type" value="Genomic_DNA"/>
</dbReference>
<dbReference type="InterPro" id="IPR025127">
    <property type="entry name" value="DUF4054"/>
</dbReference>
<protein>
    <submittedName>
        <fullName evidence="1">DUF4054 domain-containing protein</fullName>
    </submittedName>
</protein>
<dbReference type="Proteomes" id="UP000371977">
    <property type="component" value="Unassembled WGS sequence"/>
</dbReference>
<evidence type="ECO:0000313" key="2">
    <source>
        <dbReference type="Proteomes" id="UP000371977"/>
    </source>
</evidence>
<proteinExistence type="predicted"/>
<keyword evidence="2" id="KW-1185">Reference proteome</keyword>
<evidence type="ECO:0000313" key="1">
    <source>
        <dbReference type="EMBL" id="TYC49901.1"/>
    </source>
</evidence>
<sequence length="128" mass="14033">MSYTFDKEAVSKSAKLRHTSFAEIPDDVSVELASEAYGIVQLDRVPDKIMEMAVKLYTAHLMFTYQNGGISSTSTGENTKVKVGPIETSNSGGTTSFDTKQDDIFYRDYKTLISGGTRRYGAGLVVVK</sequence>
<gene>
    <name evidence="1" type="ORF">ESZ50_04735</name>
</gene>
<accession>A0A6C2C794</accession>
<comment type="caution">
    <text evidence="1">The sequence shown here is derived from an EMBL/GenBank/DDBJ whole genome shotgun (WGS) entry which is preliminary data.</text>
</comment>
<organism evidence="1 2">
    <name type="scientific">Weissella muntiaci</name>
    <dbReference type="NCBI Taxonomy" id="2508881"/>
    <lineage>
        <taxon>Bacteria</taxon>
        <taxon>Bacillati</taxon>
        <taxon>Bacillota</taxon>
        <taxon>Bacilli</taxon>
        <taxon>Lactobacillales</taxon>
        <taxon>Lactobacillaceae</taxon>
        <taxon>Weissella</taxon>
    </lineage>
</organism>